<dbReference type="AlphaFoldDB" id="A0AAF0JN55"/>
<keyword evidence="5" id="KW-1185">Reference proteome</keyword>
<reference evidence="4" key="1">
    <citation type="submission" date="2022-01" db="EMBL/GenBank/DDBJ databases">
        <title>Complete genome of Methanomicrobium antiquum DSM 21220.</title>
        <authorList>
            <person name="Chen S.-C."/>
            <person name="You Y.-T."/>
            <person name="Zhou Y.-Z."/>
            <person name="Lai M.-C."/>
        </authorList>
    </citation>
    <scope>NUCLEOTIDE SEQUENCE</scope>
    <source>
        <strain evidence="4">DSM 21220</strain>
    </source>
</reference>
<dbReference type="InterPro" id="IPR006979">
    <property type="entry name" value="Nre_C"/>
</dbReference>
<organism evidence="4 5">
    <name type="scientific">Methanomicrobium antiquum</name>
    <dbReference type="NCBI Taxonomy" id="487686"/>
    <lineage>
        <taxon>Archaea</taxon>
        <taxon>Methanobacteriati</taxon>
        <taxon>Methanobacteriota</taxon>
        <taxon>Stenosarchaea group</taxon>
        <taxon>Methanomicrobia</taxon>
        <taxon>Methanomicrobiales</taxon>
        <taxon>Methanomicrobiaceae</taxon>
        <taxon>Methanomicrobium</taxon>
    </lineage>
</organism>
<proteinExistence type="inferred from homology"/>
<feature type="domain" description="Archaeal Nre C-terminal" evidence="3">
    <location>
        <begin position="281"/>
        <end position="387"/>
    </location>
</feature>
<dbReference type="KEGG" id="manq:L1994_01460"/>
<dbReference type="InterPro" id="IPR033167">
    <property type="entry name" value="Nre"/>
</dbReference>
<dbReference type="PANTHER" id="PTHR38136">
    <property type="entry name" value="DNA REPAIR PROTEIN"/>
    <property type="match status" value="1"/>
</dbReference>
<dbReference type="Proteomes" id="UP001218895">
    <property type="component" value="Chromosome"/>
</dbReference>
<keyword evidence="1" id="KW-0862">Zinc</keyword>
<name>A0AAF0JN55_9EURY</name>
<dbReference type="RefSeq" id="WP_278099929.1">
    <property type="nucleotide sequence ID" value="NZ_CP091092.1"/>
</dbReference>
<comment type="function">
    <text evidence="1">Involved in DNA damage repair.</text>
</comment>
<dbReference type="EMBL" id="CP091092">
    <property type="protein sequence ID" value="WFN37091.1"/>
    <property type="molecule type" value="Genomic_DNA"/>
</dbReference>
<evidence type="ECO:0000256" key="1">
    <source>
        <dbReference type="HAMAP-Rule" id="MF_02096"/>
    </source>
</evidence>
<dbReference type="Pfam" id="PF04895">
    <property type="entry name" value="Nre_C"/>
    <property type="match status" value="1"/>
</dbReference>
<keyword evidence="1" id="KW-0234">DNA repair</keyword>
<dbReference type="GO" id="GO:0006281">
    <property type="term" value="P:DNA repair"/>
    <property type="evidence" value="ECO:0007669"/>
    <property type="project" value="UniProtKB-UniRule"/>
</dbReference>
<comment type="domain">
    <text evidence="1">Contains a predicted C4 metal binding domain at the N-terminus, which could be a zinc finger DNA binding domain.</text>
</comment>
<dbReference type="GO" id="GO:0008270">
    <property type="term" value="F:zinc ion binding"/>
    <property type="evidence" value="ECO:0007669"/>
    <property type="project" value="UniProtKB-UniRule"/>
</dbReference>
<dbReference type="PANTHER" id="PTHR38136:SF2">
    <property type="entry name" value="DNA REPAIR PROTEIN"/>
    <property type="match status" value="1"/>
</dbReference>
<dbReference type="HAMAP" id="MF_02096">
    <property type="entry name" value="Nre"/>
    <property type="match status" value="1"/>
</dbReference>
<keyword evidence="1" id="KW-0479">Metal-binding</keyword>
<evidence type="ECO:0000313" key="4">
    <source>
        <dbReference type="EMBL" id="WFN37091.1"/>
    </source>
</evidence>
<keyword evidence="1" id="KW-0863">Zinc-finger</keyword>
<dbReference type="InterPro" id="IPR006978">
    <property type="entry name" value="Nre_N"/>
</dbReference>
<evidence type="ECO:0000259" key="3">
    <source>
        <dbReference type="Pfam" id="PF04895"/>
    </source>
</evidence>
<evidence type="ECO:0000259" key="2">
    <source>
        <dbReference type="Pfam" id="PF04894"/>
    </source>
</evidence>
<keyword evidence="1" id="KW-0227">DNA damage</keyword>
<gene>
    <name evidence="4" type="ORF">L1994_01460</name>
</gene>
<feature type="domain" description="Archaeal Nre N-terminal" evidence="2">
    <location>
        <begin position="15"/>
        <end position="269"/>
    </location>
</feature>
<protein>
    <recommendedName>
        <fullName evidence="1">DNA repair protein</fullName>
    </recommendedName>
</protein>
<comment type="similarity">
    <text evidence="1">Belongs to the Nre family.</text>
</comment>
<dbReference type="Pfam" id="PF04894">
    <property type="entry name" value="Nre_N"/>
    <property type="match status" value="1"/>
</dbReference>
<accession>A0AAF0JN55</accession>
<evidence type="ECO:0000313" key="5">
    <source>
        <dbReference type="Proteomes" id="UP001218895"/>
    </source>
</evidence>
<dbReference type="GeneID" id="79949022"/>
<sequence>MNRANLCVECKGRGFCGLKRCPVISRFYAKTKTKPVDSYMGESPSVFVGSYNYPNMSGGPLMISENDNPEDWIKSNYSIDDIVSLRSRTIRGAKILSKKADSVQEIALSQKPVDVEVSFQKPVNFSLRFDGTLAPVGLSGDIKKMDVLDNAFVPRIVDKITSDTDLCATEGMFELYRGGIDVHHIQNVLSAGLIGTEKKRRYVPTKWGITAIDDTISNLLKKEVSKYPHISDVMVFSGILHANQIICMMIPGSYKYEMIEMWEKNSLWSGDCDVIVADGESEKRKSKYSPISGAYYSARLGVLEYLHGIRRSARIILVRRVTKDYWAPLGTWVIREATRLAMKNPHVKFENADEACAYVTKLLGSDNWLSHGALLNEIKTQKTIFDF</sequence>
<feature type="zinc finger region" description="C4-type" evidence="1">
    <location>
        <begin position="7"/>
        <end position="21"/>
    </location>
</feature>